<keyword evidence="1" id="KW-1133">Transmembrane helix</keyword>
<feature type="transmembrane region" description="Helical" evidence="1">
    <location>
        <begin position="130"/>
        <end position="149"/>
    </location>
</feature>
<proteinExistence type="predicted"/>
<dbReference type="Proteomes" id="UP001142393">
    <property type="component" value="Unassembled WGS sequence"/>
</dbReference>
<evidence type="ECO:0000313" key="2">
    <source>
        <dbReference type="EMBL" id="KAJ3745494.1"/>
    </source>
</evidence>
<keyword evidence="1" id="KW-0472">Membrane</keyword>
<keyword evidence="1" id="KW-0812">Transmembrane</keyword>
<name>A0A9W8P2E6_9AGAR</name>
<dbReference type="EMBL" id="JANVFU010000005">
    <property type="protein sequence ID" value="KAJ3745494.1"/>
    <property type="molecule type" value="Genomic_DNA"/>
</dbReference>
<keyword evidence="3" id="KW-1185">Reference proteome</keyword>
<gene>
    <name evidence="2" type="ORF">DFH05DRAFT_1025369</name>
</gene>
<evidence type="ECO:0000313" key="3">
    <source>
        <dbReference type="Proteomes" id="UP001142393"/>
    </source>
</evidence>
<sequence length="154" mass="17787">MKRMKRKKTTAIQDLATALNPGPDFDVVNDHDDYNDTKGSKVNRNYPKLNGKGRRNKKRERVLRLLRLQLWLRLLLRFQPRLLPSEPEVMSSVALLIHSFLSFCFVDSSLPSVLFVHSLALLYSFAPFRFVLLFICSLVLLCFTNENIFSPSSL</sequence>
<organism evidence="2 3">
    <name type="scientific">Lentinula detonsa</name>
    <dbReference type="NCBI Taxonomy" id="2804962"/>
    <lineage>
        <taxon>Eukaryota</taxon>
        <taxon>Fungi</taxon>
        <taxon>Dikarya</taxon>
        <taxon>Basidiomycota</taxon>
        <taxon>Agaricomycotina</taxon>
        <taxon>Agaricomycetes</taxon>
        <taxon>Agaricomycetidae</taxon>
        <taxon>Agaricales</taxon>
        <taxon>Marasmiineae</taxon>
        <taxon>Omphalotaceae</taxon>
        <taxon>Lentinula</taxon>
    </lineage>
</organism>
<dbReference type="AlphaFoldDB" id="A0A9W8P2E6"/>
<comment type="caution">
    <text evidence="2">The sequence shown here is derived from an EMBL/GenBank/DDBJ whole genome shotgun (WGS) entry which is preliminary data.</text>
</comment>
<evidence type="ECO:0000256" key="1">
    <source>
        <dbReference type="SAM" id="Phobius"/>
    </source>
</evidence>
<accession>A0A9W8P2E6</accession>
<protein>
    <submittedName>
        <fullName evidence="2">Uncharacterized protein</fullName>
    </submittedName>
</protein>
<reference evidence="2 3" key="1">
    <citation type="journal article" date="2023" name="Proc. Natl. Acad. Sci. U.S.A.">
        <title>A global phylogenomic analysis of the shiitake genus Lentinula.</title>
        <authorList>
            <person name="Sierra-Patev S."/>
            <person name="Min B."/>
            <person name="Naranjo-Ortiz M."/>
            <person name="Looney B."/>
            <person name="Konkel Z."/>
            <person name="Slot J.C."/>
            <person name="Sakamoto Y."/>
            <person name="Steenwyk J.L."/>
            <person name="Rokas A."/>
            <person name="Carro J."/>
            <person name="Camarero S."/>
            <person name="Ferreira P."/>
            <person name="Molpeceres G."/>
            <person name="Ruiz-Duenas F.J."/>
            <person name="Serrano A."/>
            <person name="Henrissat B."/>
            <person name="Drula E."/>
            <person name="Hughes K.W."/>
            <person name="Mata J.L."/>
            <person name="Ishikawa N.K."/>
            <person name="Vargas-Isla R."/>
            <person name="Ushijima S."/>
            <person name="Smith C.A."/>
            <person name="Donoghue J."/>
            <person name="Ahrendt S."/>
            <person name="Andreopoulos W."/>
            <person name="He G."/>
            <person name="LaButti K."/>
            <person name="Lipzen A."/>
            <person name="Ng V."/>
            <person name="Riley R."/>
            <person name="Sandor L."/>
            <person name="Barry K."/>
            <person name="Martinez A.T."/>
            <person name="Xiao Y."/>
            <person name="Gibbons J.G."/>
            <person name="Terashima K."/>
            <person name="Grigoriev I.V."/>
            <person name="Hibbett D."/>
        </authorList>
    </citation>
    <scope>NUCLEOTIDE SEQUENCE [LARGE SCALE GENOMIC DNA]</scope>
    <source>
        <strain evidence="2 3">TFB7810</strain>
    </source>
</reference>